<dbReference type="OrthoDB" id="74360at2759"/>
<evidence type="ECO:0000313" key="3">
    <source>
        <dbReference type="Proteomes" id="UP000224080"/>
    </source>
</evidence>
<organism evidence="2 3">
    <name type="scientific">Blastomyces parvus</name>
    <dbReference type="NCBI Taxonomy" id="2060905"/>
    <lineage>
        <taxon>Eukaryota</taxon>
        <taxon>Fungi</taxon>
        <taxon>Dikarya</taxon>
        <taxon>Ascomycota</taxon>
        <taxon>Pezizomycotina</taxon>
        <taxon>Eurotiomycetes</taxon>
        <taxon>Eurotiomycetidae</taxon>
        <taxon>Onygenales</taxon>
        <taxon>Ajellomycetaceae</taxon>
        <taxon>Blastomyces</taxon>
    </lineage>
</organism>
<accession>A0A2B7X2E3</accession>
<dbReference type="Pfam" id="PF13738">
    <property type="entry name" value="Pyr_redox_3"/>
    <property type="match status" value="1"/>
</dbReference>
<evidence type="ECO:0000256" key="1">
    <source>
        <dbReference type="ARBA" id="ARBA00023002"/>
    </source>
</evidence>
<dbReference type="PANTHER" id="PTHR43539">
    <property type="entry name" value="FLAVIN-BINDING MONOOXYGENASE-LIKE PROTEIN (AFU_ORTHOLOGUE AFUA_4G09220)"/>
    <property type="match status" value="1"/>
</dbReference>
<evidence type="ECO:0000313" key="2">
    <source>
        <dbReference type="EMBL" id="PGH03010.1"/>
    </source>
</evidence>
<dbReference type="InterPro" id="IPR050982">
    <property type="entry name" value="Auxin_biosynth/cation_transpt"/>
</dbReference>
<dbReference type="Gene3D" id="3.50.50.60">
    <property type="entry name" value="FAD/NAD(P)-binding domain"/>
    <property type="match status" value="1"/>
</dbReference>
<gene>
    <name evidence="2" type="ORF">GX51_04328</name>
</gene>
<dbReference type="Proteomes" id="UP000224080">
    <property type="component" value="Unassembled WGS sequence"/>
</dbReference>
<dbReference type="SUPFAM" id="SSF51905">
    <property type="entry name" value="FAD/NAD(P)-binding domain"/>
    <property type="match status" value="2"/>
</dbReference>
<dbReference type="EMBL" id="PDNC01000053">
    <property type="protein sequence ID" value="PGH03010.1"/>
    <property type="molecule type" value="Genomic_DNA"/>
</dbReference>
<dbReference type="GO" id="GO:0050660">
    <property type="term" value="F:flavin adenine dinucleotide binding"/>
    <property type="evidence" value="ECO:0007669"/>
    <property type="project" value="TreeGrafter"/>
</dbReference>
<dbReference type="PANTHER" id="PTHR43539:SF24">
    <property type="entry name" value="FAD_NAD(P)-BINDING DOMAIN-CONTAINING PROTEIN-RELATED"/>
    <property type="match status" value="1"/>
</dbReference>
<keyword evidence="3" id="KW-1185">Reference proteome</keyword>
<protein>
    <recommendedName>
        <fullName evidence="4">FAD/NAD(P)-binding domain-containing protein</fullName>
    </recommendedName>
</protein>
<dbReference type="GO" id="GO:0004497">
    <property type="term" value="F:monooxygenase activity"/>
    <property type="evidence" value="ECO:0007669"/>
    <property type="project" value="TreeGrafter"/>
</dbReference>
<name>A0A2B7X2E3_9EURO</name>
<dbReference type="InterPro" id="IPR036188">
    <property type="entry name" value="FAD/NAD-bd_sf"/>
</dbReference>
<sequence length="633" mass="70397">METPKPHTVSLLNGQVKEAPEPHTVSLLKVPAKEAPAKPHAVVTEWVDKFRASLAQGKVSDLQRLFHQDAWLRDMVVLSWDLRTLQGAERVAGYFQENLTRAKFEKLHVRDSGRFAPEFKTMVPGLQGIETMFDFETETGKGAGMLRLVQDSDDVWKAYMLSFTLQGLKGHEEKCGLNRPEGGSNSLADNLYGESWLEKRTREQSFKDSEPTVLVIGAGQAGLMVGARLGQLGIPTLIIERNARIGDNWRKRYKTLVIHDSVHYCQMPYLPFPTSWPMYCPKDKLADWFEAYASVMELNVWTNTEITSSEYDESSKTWSVTVRTRGGASRTLHPHHVALATGHSGEPLVPNFPGKEKFQGEIYHSSQHNGACEHEGIKGKKVIVVGTGNSGHDIAQDFYENGADVTMLQRRGTFVITQKHWVSTLTGVYEENGPPTDEADTYVQSMPMPVQFACQVFAIKMLREGPEKATQEGLKKAGFKLDACRDGAGIFRKYLTRGGGYYIDVGCSQLIIDGKIKVQQSGGGIERFEPDGLVLADGKGTKLAADIVVLATGYDNMKVSARNIMGDKVADKLYPAWDLDDEGELNAMWRYSGHPNFWYMGGNLALCRLFSRLLALQILGVEEGLYVPPLGKK</sequence>
<reference evidence="2 3" key="1">
    <citation type="submission" date="2017-10" db="EMBL/GenBank/DDBJ databases">
        <title>Comparative genomics in systemic dimorphic fungi from Ajellomycetaceae.</title>
        <authorList>
            <person name="Munoz J.F."/>
            <person name="Mcewen J.G."/>
            <person name="Clay O.K."/>
            <person name="Cuomo C.A."/>
        </authorList>
    </citation>
    <scope>NUCLEOTIDE SEQUENCE [LARGE SCALE GENOMIC DNA]</scope>
    <source>
        <strain evidence="2 3">UAMH130</strain>
    </source>
</reference>
<dbReference type="AlphaFoldDB" id="A0A2B7X2E3"/>
<evidence type="ECO:0008006" key="4">
    <source>
        <dbReference type="Google" id="ProtNLM"/>
    </source>
</evidence>
<dbReference type="PRINTS" id="PR00411">
    <property type="entry name" value="PNDRDTASEI"/>
</dbReference>
<comment type="caution">
    <text evidence="2">The sequence shown here is derived from an EMBL/GenBank/DDBJ whole genome shotgun (WGS) entry which is preliminary data.</text>
</comment>
<keyword evidence="1" id="KW-0560">Oxidoreductase</keyword>
<dbReference type="STRING" id="2060905.A0A2B7X2E3"/>
<proteinExistence type="predicted"/>